<keyword evidence="2" id="KW-1185">Reference proteome</keyword>
<proteinExistence type="predicted"/>
<evidence type="ECO:0000313" key="2">
    <source>
        <dbReference type="Proteomes" id="UP000886653"/>
    </source>
</evidence>
<evidence type="ECO:0000313" key="1">
    <source>
        <dbReference type="EMBL" id="KAG0151306.1"/>
    </source>
</evidence>
<dbReference type="Proteomes" id="UP000886653">
    <property type="component" value="Unassembled WGS sequence"/>
</dbReference>
<gene>
    <name evidence="1" type="ORF">CROQUDRAFT_537448</name>
</gene>
<name>A0A9P6NXG1_9BASI</name>
<sequence length="177" mass="20521">MCRYIIRYLLDSTHCFFVDYGIDQIFLLSFWAIVLEMDNHVVCDRFVGQHLERRNAFSFFAFLSLRPVSGLTISWTLSIGDIRALLVSIPQYPSPHLTEADVVVDISSWLGFGLETLIDLDTKQDRQGEFRAIRNRKRIMTFEEFETSPPYRFLSMTGVTSVKVICCRSYSPTQLSR</sequence>
<accession>A0A9P6NXG1</accession>
<dbReference type="AlphaFoldDB" id="A0A9P6NXG1"/>
<reference evidence="1" key="1">
    <citation type="submission" date="2013-11" db="EMBL/GenBank/DDBJ databases">
        <title>Genome sequence of the fusiform rust pathogen reveals effectors for host alternation and coevolution with pine.</title>
        <authorList>
            <consortium name="DOE Joint Genome Institute"/>
            <person name="Smith K."/>
            <person name="Pendleton A."/>
            <person name="Kubisiak T."/>
            <person name="Anderson C."/>
            <person name="Salamov A."/>
            <person name="Aerts A."/>
            <person name="Riley R."/>
            <person name="Clum A."/>
            <person name="Lindquist E."/>
            <person name="Ence D."/>
            <person name="Campbell M."/>
            <person name="Kronenberg Z."/>
            <person name="Feau N."/>
            <person name="Dhillon B."/>
            <person name="Hamelin R."/>
            <person name="Burleigh J."/>
            <person name="Smith J."/>
            <person name="Yandell M."/>
            <person name="Nelson C."/>
            <person name="Grigoriev I."/>
            <person name="Davis J."/>
        </authorList>
    </citation>
    <scope>NUCLEOTIDE SEQUENCE</scope>
    <source>
        <strain evidence="1">G11</strain>
    </source>
</reference>
<dbReference type="EMBL" id="MU167213">
    <property type="protein sequence ID" value="KAG0151306.1"/>
    <property type="molecule type" value="Genomic_DNA"/>
</dbReference>
<organism evidence="1 2">
    <name type="scientific">Cronartium quercuum f. sp. fusiforme G11</name>
    <dbReference type="NCBI Taxonomy" id="708437"/>
    <lineage>
        <taxon>Eukaryota</taxon>
        <taxon>Fungi</taxon>
        <taxon>Dikarya</taxon>
        <taxon>Basidiomycota</taxon>
        <taxon>Pucciniomycotina</taxon>
        <taxon>Pucciniomycetes</taxon>
        <taxon>Pucciniales</taxon>
        <taxon>Coleosporiaceae</taxon>
        <taxon>Cronartium</taxon>
    </lineage>
</organism>
<comment type="caution">
    <text evidence="1">The sequence shown here is derived from an EMBL/GenBank/DDBJ whole genome shotgun (WGS) entry which is preliminary data.</text>
</comment>
<protein>
    <submittedName>
        <fullName evidence="1">Uncharacterized protein</fullName>
    </submittedName>
</protein>